<dbReference type="EMBL" id="DWZH01000043">
    <property type="protein sequence ID" value="HJB10160.1"/>
    <property type="molecule type" value="Genomic_DNA"/>
</dbReference>
<evidence type="ECO:0000256" key="7">
    <source>
        <dbReference type="SAM" id="Phobius"/>
    </source>
</evidence>
<evidence type="ECO:0000256" key="3">
    <source>
        <dbReference type="ARBA" id="ARBA00022692"/>
    </source>
</evidence>
<dbReference type="GO" id="GO:0006825">
    <property type="term" value="P:copper ion transport"/>
    <property type="evidence" value="ECO:0007669"/>
    <property type="project" value="InterPro"/>
</dbReference>
<proteinExistence type="predicted"/>
<evidence type="ECO:0000256" key="4">
    <source>
        <dbReference type="ARBA" id="ARBA00022989"/>
    </source>
</evidence>
<name>A0A9D2RNG9_9MICO</name>
<keyword evidence="4 7" id="KW-1133">Transmembrane helix</keyword>
<feature type="transmembrane region" description="Helical" evidence="7">
    <location>
        <begin position="115"/>
        <end position="139"/>
    </location>
</feature>
<dbReference type="InterPro" id="IPR019108">
    <property type="entry name" value="Caa3_assmbl_CtaG-rel"/>
</dbReference>
<evidence type="ECO:0000256" key="5">
    <source>
        <dbReference type="ARBA" id="ARBA00023136"/>
    </source>
</evidence>
<evidence type="ECO:0000256" key="2">
    <source>
        <dbReference type="ARBA" id="ARBA00022475"/>
    </source>
</evidence>
<evidence type="ECO:0000313" key="9">
    <source>
        <dbReference type="EMBL" id="HJB10160.1"/>
    </source>
</evidence>
<keyword evidence="5 7" id="KW-0472">Membrane</keyword>
<feature type="transmembrane region" description="Helical" evidence="7">
    <location>
        <begin position="216"/>
        <end position="240"/>
    </location>
</feature>
<organism evidence="9 10">
    <name type="scientific">Candidatus Brachybacterium merdavium</name>
    <dbReference type="NCBI Taxonomy" id="2838513"/>
    <lineage>
        <taxon>Bacteria</taxon>
        <taxon>Bacillati</taxon>
        <taxon>Actinomycetota</taxon>
        <taxon>Actinomycetes</taxon>
        <taxon>Micrococcales</taxon>
        <taxon>Dermabacteraceae</taxon>
        <taxon>Brachybacterium</taxon>
    </lineage>
</organism>
<comment type="caution">
    <text evidence="9">The sequence shown here is derived from an EMBL/GenBank/DDBJ whole genome shotgun (WGS) entry which is preliminary data.</text>
</comment>
<feature type="transmembrane region" description="Helical" evidence="7">
    <location>
        <begin position="184"/>
        <end position="204"/>
    </location>
</feature>
<feature type="transmembrane region" description="Helical" evidence="7">
    <location>
        <begin position="318"/>
        <end position="338"/>
    </location>
</feature>
<feature type="transmembrane region" description="Helical" evidence="7">
    <location>
        <begin position="449"/>
        <end position="473"/>
    </location>
</feature>
<dbReference type="InterPro" id="IPR032694">
    <property type="entry name" value="CopC/D"/>
</dbReference>
<feature type="transmembrane region" description="Helical" evidence="7">
    <location>
        <begin position="285"/>
        <end position="306"/>
    </location>
</feature>
<feature type="domain" description="Copper resistance protein D" evidence="8">
    <location>
        <begin position="247"/>
        <end position="338"/>
    </location>
</feature>
<reference evidence="9" key="2">
    <citation type="submission" date="2021-04" db="EMBL/GenBank/DDBJ databases">
        <authorList>
            <person name="Gilroy R."/>
        </authorList>
    </citation>
    <scope>NUCLEOTIDE SEQUENCE</scope>
    <source>
        <strain evidence="9">ChiHjej13B12-24818</strain>
    </source>
</reference>
<dbReference type="InterPro" id="IPR008457">
    <property type="entry name" value="Cu-R_CopD_dom"/>
</dbReference>
<dbReference type="Pfam" id="PF09678">
    <property type="entry name" value="Caa3_CtaG"/>
    <property type="match status" value="1"/>
</dbReference>
<dbReference type="Proteomes" id="UP000823823">
    <property type="component" value="Unassembled WGS sequence"/>
</dbReference>
<feature type="transmembrane region" description="Helical" evidence="7">
    <location>
        <begin position="615"/>
        <end position="636"/>
    </location>
</feature>
<dbReference type="Pfam" id="PF05425">
    <property type="entry name" value="CopD"/>
    <property type="match status" value="1"/>
</dbReference>
<feature type="transmembrane region" description="Helical" evidence="7">
    <location>
        <begin position="30"/>
        <end position="54"/>
    </location>
</feature>
<dbReference type="GO" id="GO:0005886">
    <property type="term" value="C:plasma membrane"/>
    <property type="evidence" value="ECO:0007669"/>
    <property type="project" value="UniProtKB-SubCell"/>
</dbReference>
<keyword evidence="2" id="KW-1003">Cell membrane</keyword>
<evidence type="ECO:0000256" key="1">
    <source>
        <dbReference type="ARBA" id="ARBA00004651"/>
    </source>
</evidence>
<feature type="region of interest" description="Disordered" evidence="6">
    <location>
        <begin position="672"/>
        <end position="710"/>
    </location>
</feature>
<feature type="transmembrane region" description="Helical" evidence="7">
    <location>
        <begin position="252"/>
        <end position="273"/>
    </location>
</feature>
<evidence type="ECO:0000313" key="10">
    <source>
        <dbReference type="Proteomes" id="UP000823823"/>
    </source>
</evidence>
<dbReference type="PANTHER" id="PTHR34820">
    <property type="entry name" value="INNER MEMBRANE PROTEIN YEBZ"/>
    <property type="match status" value="1"/>
</dbReference>
<feature type="transmembrane region" description="Helical" evidence="7">
    <location>
        <begin position="74"/>
        <end position="94"/>
    </location>
</feature>
<sequence length="710" mass="74266">MIAPHQRPAERSAPASHTPGTSRSLWSGALAIPALLALAVFSAVAGLIATGAAAPASLVPASPLVTWGMPVVIALHHLGLLLAVGAGGTAVLLLPGPSRREVTSLAAHRGRTVRIGAAGALLWAMSSIALLPLGGLEAAGAGSGLDVWSIALSGELGKLRLAVAIAALLAALSYALARSTVLACWGLAFTGIGAATLGLVGHAGGNLDHINAVNAMAVHLIAVAVWGGGLLVIALITPWLDDQQIATTVRRFSPWALAAVIALAISGLLSATIRMAGWSDLVTTGYGQVVLVKTTGLVALAGFGALQRRRLGDRLRFRHLAATEGLVMAVVIGASIALGRTAPPVPQEIPAVGDLRVLSLVGYLPPEQEFGPATMFTLFQPDWVALLLAVTMGGAYLAGVVRLTRRGDAWQWTRTLAFVAGCIAFAWVMSGGVAAWGKFRFDAHMVQHMAMMMIVPPLWALGAPVTLLSRAVAPRTDGSRGIREWVLAALHSGYSRVISTPPVAGAVFAGSLVIFYFSPLFEMAMYEHLGHFLMTVHFLASGYLFAWVLIGVDPSTKPINPVLKLITLLVTLAFHAFFGVAMVSATWLIAEDWYTSLGMYSPERLETIQVRGGTIMWAISEVPTVGYALIVAIQWMRSEERRARQWDRKADRDGEAELAAYNAYLARLHGDDAGGEATTGDAPAGEATTGDAPAGDAPAGESEGDPPARS</sequence>
<dbReference type="PANTHER" id="PTHR34820:SF4">
    <property type="entry name" value="INNER MEMBRANE PROTEIN YEBZ"/>
    <property type="match status" value="1"/>
</dbReference>
<protein>
    <submittedName>
        <fullName evidence="9">Cytochrome c oxidase assembly protein</fullName>
    </submittedName>
</protein>
<gene>
    <name evidence="9" type="ORF">H9786_06460</name>
</gene>
<comment type="subcellular location">
    <subcellularLocation>
        <location evidence="1">Cell membrane</location>
        <topology evidence="1">Multi-pass membrane protein</topology>
    </subcellularLocation>
</comment>
<feature type="transmembrane region" description="Helical" evidence="7">
    <location>
        <begin position="494"/>
        <end position="517"/>
    </location>
</feature>
<feature type="compositionally biased region" description="Low complexity" evidence="6">
    <location>
        <begin position="675"/>
        <end position="701"/>
    </location>
</feature>
<feature type="transmembrane region" description="Helical" evidence="7">
    <location>
        <begin position="416"/>
        <end position="437"/>
    </location>
</feature>
<feature type="transmembrane region" description="Helical" evidence="7">
    <location>
        <begin position="562"/>
        <end position="590"/>
    </location>
</feature>
<feature type="transmembrane region" description="Helical" evidence="7">
    <location>
        <begin position="529"/>
        <end position="550"/>
    </location>
</feature>
<evidence type="ECO:0000259" key="8">
    <source>
        <dbReference type="Pfam" id="PF05425"/>
    </source>
</evidence>
<reference evidence="9" key="1">
    <citation type="journal article" date="2021" name="PeerJ">
        <title>Extensive microbial diversity within the chicken gut microbiome revealed by metagenomics and culture.</title>
        <authorList>
            <person name="Gilroy R."/>
            <person name="Ravi A."/>
            <person name="Getino M."/>
            <person name="Pursley I."/>
            <person name="Horton D.L."/>
            <person name="Alikhan N.F."/>
            <person name="Baker D."/>
            <person name="Gharbi K."/>
            <person name="Hall N."/>
            <person name="Watson M."/>
            <person name="Adriaenssens E.M."/>
            <person name="Foster-Nyarko E."/>
            <person name="Jarju S."/>
            <person name="Secka A."/>
            <person name="Antonio M."/>
            <person name="Oren A."/>
            <person name="Chaudhuri R.R."/>
            <person name="La Ragione R."/>
            <person name="Hildebrand F."/>
            <person name="Pallen M.J."/>
        </authorList>
    </citation>
    <scope>NUCLEOTIDE SEQUENCE</scope>
    <source>
        <strain evidence="9">ChiHjej13B12-24818</strain>
    </source>
</reference>
<feature type="transmembrane region" description="Helical" evidence="7">
    <location>
        <begin position="383"/>
        <end position="404"/>
    </location>
</feature>
<dbReference type="AlphaFoldDB" id="A0A9D2RNG9"/>
<keyword evidence="3 7" id="KW-0812">Transmembrane</keyword>
<feature type="transmembrane region" description="Helical" evidence="7">
    <location>
        <begin position="159"/>
        <end position="177"/>
    </location>
</feature>
<accession>A0A9D2RNG9</accession>
<evidence type="ECO:0000256" key="6">
    <source>
        <dbReference type="SAM" id="MobiDB-lite"/>
    </source>
</evidence>
<feature type="region of interest" description="Disordered" evidence="6">
    <location>
        <begin position="1"/>
        <end position="20"/>
    </location>
</feature>